<organism evidence="3 4">
    <name type="scientific">Eiseniibacteriota bacterium</name>
    <dbReference type="NCBI Taxonomy" id="2212470"/>
    <lineage>
        <taxon>Bacteria</taxon>
        <taxon>Candidatus Eiseniibacteriota</taxon>
    </lineage>
</organism>
<dbReference type="SMART" id="SM00028">
    <property type="entry name" value="TPR"/>
    <property type="match status" value="3"/>
</dbReference>
<dbReference type="InterPro" id="IPR019734">
    <property type="entry name" value="TPR_rpt"/>
</dbReference>
<dbReference type="SUPFAM" id="SSF48452">
    <property type="entry name" value="TPR-like"/>
    <property type="match status" value="1"/>
</dbReference>
<keyword evidence="2" id="KW-0732">Signal</keyword>
<feature type="repeat" description="TPR" evidence="1">
    <location>
        <begin position="258"/>
        <end position="291"/>
    </location>
</feature>
<dbReference type="InterPro" id="IPR011990">
    <property type="entry name" value="TPR-like_helical_dom_sf"/>
</dbReference>
<dbReference type="AlphaFoldDB" id="A0A948RR55"/>
<sequence>MMKLGAFGAMATLLLLTLPAMIGATPAGIDQGDFCPLTRIMADGSEEAAGEVILLEGVNGPVTFLHNVLGASHIRLEDPSGPVEVTHYRALLPEYDLIVLEAALTGAAWPAPQAVTAESETLWTYSRKEPKPFAALCAGSVEVPPGLRLLHLSASPRGPAPVLDCNGRLVAIGGHLVTTEGILAYGIPSKALVELQHQSLEKRALLPLSALDRPEPRWLNPTLPEGATLCGGLLVREKDMERGLGYLHKAVADGPDLAEAFYELGYAYNMQKLGDDAIAAFSRADSLRPCYALALIHSGATYFMLRNYAKAESLYLAAGACDSTNTLVYLNLSGIASLNKRKDKVESYLQKVLELDPDKDVARFNLAMVWNSVGRRKDALEQLRILNENCSYYGVMLDRYLNKKE</sequence>
<feature type="chain" id="PRO_5037659933" evidence="2">
    <location>
        <begin position="23"/>
        <end position="405"/>
    </location>
</feature>
<evidence type="ECO:0000313" key="3">
    <source>
        <dbReference type="EMBL" id="MBU2689493.1"/>
    </source>
</evidence>
<protein>
    <submittedName>
        <fullName evidence="3">Tetratricopeptide repeat protein</fullName>
    </submittedName>
</protein>
<evidence type="ECO:0000256" key="1">
    <source>
        <dbReference type="PROSITE-ProRule" id="PRU00339"/>
    </source>
</evidence>
<dbReference type="PROSITE" id="PS50005">
    <property type="entry name" value="TPR"/>
    <property type="match status" value="1"/>
</dbReference>
<dbReference type="PANTHER" id="PTHR12558">
    <property type="entry name" value="CELL DIVISION CYCLE 16,23,27"/>
    <property type="match status" value="1"/>
</dbReference>
<feature type="signal peptide" evidence="2">
    <location>
        <begin position="1"/>
        <end position="22"/>
    </location>
</feature>
<keyword evidence="1" id="KW-0802">TPR repeat</keyword>
<proteinExistence type="predicted"/>
<dbReference type="Proteomes" id="UP000777784">
    <property type="component" value="Unassembled WGS sequence"/>
</dbReference>
<comment type="caution">
    <text evidence="3">The sequence shown here is derived from an EMBL/GenBank/DDBJ whole genome shotgun (WGS) entry which is preliminary data.</text>
</comment>
<evidence type="ECO:0000256" key="2">
    <source>
        <dbReference type="SAM" id="SignalP"/>
    </source>
</evidence>
<dbReference type="Gene3D" id="1.25.40.10">
    <property type="entry name" value="Tetratricopeptide repeat domain"/>
    <property type="match status" value="1"/>
</dbReference>
<dbReference type="PANTHER" id="PTHR12558:SF13">
    <property type="entry name" value="CELL DIVISION CYCLE PROTEIN 27 HOMOLOG"/>
    <property type="match status" value="1"/>
</dbReference>
<reference evidence="3" key="1">
    <citation type="submission" date="2021-05" db="EMBL/GenBank/DDBJ databases">
        <title>Energy efficiency and biological interactions define the core microbiome of deep oligotrophic groundwater.</title>
        <authorList>
            <person name="Mehrshad M."/>
            <person name="Lopez-Fernandez M."/>
            <person name="Bell E."/>
            <person name="Bernier-Latmani R."/>
            <person name="Bertilsson S."/>
            <person name="Dopson M."/>
        </authorList>
    </citation>
    <scope>NUCLEOTIDE SEQUENCE</scope>
    <source>
        <strain evidence="3">Modern_marine.mb.64</strain>
    </source>
</reference>
<dbReference type="EMBL" id="JAHJDP010000007">
    <property type="protein sequence ID" value="MBU2689493.1"/>
    <property type="molecule type" value="Genomic_DNA"/>
</dbReference>
<name>A0A948RR55_UNCEI</name>
<evidence type="ECO:0000313" key="4">
    <source>
        <dbReference type="Proteomes" id="UP000777784"/>
    </source>
</evidence>
<accession>A0A948RR55</accession>
<gene>
    <name evidence="3" type="ORF">KJ970_01075</name>
</gene>